<proteinExistence type="inferred from homology"/>
<dbReference type="SUPFAM" id="SSF53383">
    <property type="entry name" value="PLP-dependent transferases"/>
    <property type="match status" value="1"/>
</dbReference>
<evidence type="ECO:0000256" key="6">
    <source>
        <dbReference type="ARBA" id="ARBA00047517"/>
    </source>
</evidence>
<dbReference type="InterPro" id="IPR015421">
    <property type="entry name" value="PyrdxlP-dep_Trfase_major"/>
</dbReference>
<comment type="pathway">
    <text evidence="5">Amino-acid biosynthesis; L-methionine biosynthesis via de novo pathway; L-homocysteine from L-cystathionine: step 1/1.</text>
</comment>
<accession>A0A1X0WJ08</accession>
<dbReference type="PIRSF" id="PIRSF001434">
    <property type="entry name" value="CGS"/>
    <property type="match status" value="1"/>
</dbReference>
<dbReference type="EMBL" id="MRWE01000005">
    <property type="protein sequence ID" value="ORJ26742.1"/>
    <property type="molecule type" value="Genomic_DNA"/>
</dbReference>
<dbReference type="GO" id="GO:0047804">
    <property type="term" value="F:cysteine-S-conjugate beta-lyase activity"/>
    <property type="evidence" value="ECO:0007669"/>
    <property type="project" value="UniProtKB-EC"/>
</dbReference>
<sequence>MKRCLGETDAAPGIDSRLTHAGRCPAANQGFVNTPLYRGSTVLAPTVDDLLGYRQPFVYGRLGSPTTVALQETLRSLDNSAGVVLCPSGLAAISTALMSCLTAGDHLLMTDAAYRPARTLCEGVLRRSGVETTYFDPLLSGEALRRLIRQETRAIYLEVPGSQSMEVSDIAAIVAVAREFNLLVIMDNTWATPLFFDAIGHGADLVVQAGTKYICGHSDVMIGMVSASPRALAQLQKYYREIGMCVSPDDAWLTLRGLRTLGVRLRQHQENALRIATWLATRPEVQCVWYPALEGDPGHSLWARDFTGASSLFSVVLQPASNKAVSAFLEGLRYFGLGYSWGGFESLVLPFDCTAYRSASSRKPVGPCVRFYIGLEDVNDLTADLEAGFVRFNAAWDAR</sequence>
<keyword evidence="11" id="KW-1185">Reference proteome</keyword>
<evidence type="ECO:0000256" key="5">
    <source>
        <dbReference type="ARBA" id="ARBA00046315"/>
    </source>
</evidence>
<dbReference type="AlphaFoldDB" id="A0A1X0WJ08"/>
<dbReference type="FunFam" id="3.40.640.10:FF:000046">
    <property type="entry name" value="Cystathionine gamma-lyase"/>
    <property type="match status" value="1"/>
</dbReference>
<dbReference type="Pfam" id="PF01053">
    <property type="entry name" value="Cys_Met_Meta_PP"/>
    <property type="match status" value="1"/>
</dbReference>
<dbReference type="PROSITE" id="PS00868">
    <property type="entry name" value="CYS_MET_METAB_PP"/>
    <property type="match status" value="1"/>
</dbReference>
<dbReference type="NCBIfam" id="TIGR01324">
    <property type="entry name" value="cysta_beta_ly_B"/>
    <property type="match status" value="1"/>
</dbReference>
<dbReference type="RefSeq" id="WP_084912097.1">
    <property type="nucleotide sequence ID" value="NZ_CAUQAZ010000056.1"/>
</dbReference>
<evidence type="ECO:0000256" key="7">
    <source>
        <dbReference type="ARBA" id="ARBA00047625"/>
    </source>
</evidence>
<dbReference type="GO" id="GO:0019450">
    <property type="term" value="P:L-cysteine catabolic process to pyruvate"/>
    <property type="evidence" value="ECO:0007669"/>
    <property type="project" value="TreeGrafter"/>
</dbReference>
<evidence type="ECO:0000313" key="10">
    <source>
        <dbReference type="EMBL" id="ORJ26742.1"/>
    </source>
</evidence>
<evidence type="ECO:0000256" key="4">
    <source>
        <dbReference type="ARBA" id="ARBA00023239"/>
    </source>
</evidence>
<evidence type="ECO:0000256" key="8">
    <source>
        <dbReference type="PIRSR" id="PIRSR001434-2"/>
    </source>
</evidence>
<dbReference type="PANTHER" id="PTHR43500:SF1">
    <property type="entry name" value="CYSTATHIONINE BETA-LYASE-RELATED"/>
    <property type="match status" value="1"/>
</dbReference>
<evidence type="ECO:0000313" key="11">
    <source>
        <dbReference type="Proteomes" id="UP000192536"/>
    </source>
</evidence>
<dbReference type="GO" id="GO:0019346">
    <property type="term" value="P:transsulfuration"/>
    <property type="evidence" value="ECO:0007669"/>
    <property type="project" value="InterPro"/>
</dbReference>
<evidence type="ECO:0000256" key="2">
    <source>
        <dbReference type="ARBA" id="ARBA00009077"/>
    </source>
</evidence>
<dbReference type="Gene3D" id="3.40.640.10">
    <property type="entry name" value="Type I PLP-dependent aspartate aminotransferase-like (Major domain)"/>
    <property type="match status" value="1"/>
</dbReference>
<evidence type="ECO:0000256" key="9">
    <source>
        <dbReference type="RuleBase" id="RU362118"/>
    </source>
</evidence>
<evidence type="ECO:0000256" key="3">
    <source>
        <dbReference type="ARBA" id="ARBA00022898"/>
    </source>
</evidence>
<dbReference type="InterPro" id="IPR015424">
    <property type="entry name" value="PyrdxlP-dep_Trfase"/>
</dbReference>
<comment type="similarity">
    <text evidence="2 9">Belongs to the trans-sulfuration enzymes family.</text>
</comment>
<evidence type="ECO:0000256" key="1">
    <source>
        <dbReference type="ARBA" id="ARBA00001933"/>
    </source>
</evidence>
<dbReference type="InterPro" id="IPR006233">
    <property type="entry name" value="Cys_b_lyase_bac"/>
</dbReference>
<organism evidence="10 11">
    <name type="scientific">Rouxiella badensis</name>
    <dbReference type="NCBI Taxonomy" id="1646377"/>
    <lineage>
        <taxon>Bacteria</taxon>
        <taxon>Pseudomonadati</taxon>
        <taxon>Pseudomonadota</taxon>
        <taxon>Gammaproteobacteria</taxon>
        <taxon>Enterobacterales</taxon>
        <taxon>Yersiniaceae</taxon>
        <taxon>Rouxiella</taxon>
    </lineage>
</organism>
<comment type="catalytic activity">
    <reaction evidence="7">
        <text>an S-substituted L-cysteine + H2O = a thiol + pyruvate + NH4(+)</text>
        <dbReference type="Rhea" id="RHEA:18121"/>
        <dbReference type="ChEBI" id="CHEBI:15361"/>
        <dbReference type="ChEBI" id="CHEBI:15377"/>
        <dbReference type="ChEBI" id="CHEBI:28938"/>
        <dbReference type="ChEBI" id="CHEBI:29256"/>
        <dbReference type="ChEBI" id="CHEBI:58717"/>
        <dbReference type="EC" id="4.4.1.13"/>
    </reaction>
</comment>
<dbReference type="STRING" id="1646377.BS640_04885"/>
<dbReference type="GO" id="GO:0030170">
    <property type="term" value="F:pyridoxal phosphate binding"/>
    <property type="evidence" value="ECO:0007669"/>
    <property type="project" value="InterPro"/>
</dbReference>
<name>A0A1X0WJ08_9GAMM</name>
<keyword evidence="4 10" id="KW-0456">Lyase</keyword>
<dbReference type="InterPro" id="IPR054542">
    <property type="entry name" value="Cys_met_metab_PP"/>
</dbReference>
<comment type="catalytic activity">
    <reaction evidence="6">
        <text>L,L-cystathionine + H2O = L-homocysteine + pyruvate + NH4(+)</text>
        <dbReference type="Rhea" id="RHEA:13965"/>
        <dbReference type="ChEBI" id="CHEBI:15361"/>
        <dbReference type="ChEBI" id="CHEBI:15377"/>
        <dbReference type="ChEBI" id="CHEBI:28938"/>
        <dbReference type="ChEBI" id="CHEBI:58161"/>
        <dbReference type="ChEBI" id="CHEBI:58199"/>
    </reaction>
</comment>
<gene>
    <name evidence="10" type="ORF">BS640_04885</name>
</gene>
<dbReference type="PANTHER" id="PTHR43500">
    <property type="entry name" value="CYSTATHIONINE BETA-LYASE-RELATED"/>
    <property type="match status" value="1"/>
</dbReference>
<keyword evidence="3 8" id="KW-0663">Pyridoxal phosphate</keyword>
<dbReference type="Proteomes" id="UP000192536">
    <property type="component" value="Unassembled WGS sequence"/>
</dbReference>
<comment type="cofactor">
    <cofactor evidence="1 9">
        <name>pyridoxal 5'-phosphate</name>
        <dbReference type="ChEBI" id="CHEBI:597326"/>
    </cofactor>
</comment>
<dbReference type="Gene3D" id="3.90.1150.10">
    <property type="entry name" value="Aspartate Aminotransferase, domain 1"/>
    <property type="match status" value="1"/>
</dbReference>
<protein>
    <submittedName>
        <fullName evidence="10">Cystathionine beta-lyase</fullName>
    </submittedName>
</protein>
<dbReference type="InterPro" id="IPR015422">
    <property type="entry name" value="PyrdxlP-dep_Trfase_small"/>
</dbReference>
<feature type="modified residue" description="N6-(pyridoxal phosphate)lysine" evidence="8">
    <location>
        <position position="212"/>
    </location>
</feature>
<reference evidence="10 11" key="1">
    <citation type="journal article" date="2017" name="Int. J. Syst. Evol. Microbiol.">
        <title>Rouxiella badensis sp. nov. and Rouxiella silvae sp. nov. isolated from peat bog soil in Germany and emendation of the genus description.</title>
        <authorList>
            <person name="Le Fleche-Mateos A."/>
            <person name="Kugler J.H."/>
            <person name="Hansen S.H."/>
            <person name="Syldatk C."/>
            <person name="Hausmann R."/>
            <person name="Lomprez F."/>
            <person name="Vandenbogaert M."/>
            <person name="Manuguerra J.C."/>
            <person name="Grimont P.A."/>
        </authorList>
    </citation>
    <scope>NUCLEOTIDE SEQUENCE [LARGE SCALE GENOMIC DNA]</scope>
    <source>
        <strain evidence="10 11">DSM 100043</strain>
    </source>
</reference>
<comment type="caution">
    <text evidence="10">The sequence shown here is derived from an EMBL/GenBank/DDBJ whole genome shotgun (WGS) entry which is preliminary data.</text>
</comment>
<dbReference type="InterPro" id="IPR000277">
    <property type="entry name" value="Cys/Met-Metab_PyrdxlP-dep_enz"/>
</dbReference>
<dbReference type="GeneID" id="93566150"/>